<reference evidence="2" key="1">
    <citation type="journal article" date="2008" name="Nat. Genet.">
        <title>The Pristionchus pacificus genome provides a unique perspective on nematode lifestyle and parasitism.</title>
        <authorList>
            <person name="Dieterich C."/>
            <person name="Clifton S.W."/>
            <person name="Schuster L.N."/>
            <person name="Chinwalla A."/>
            <person name="Delehaunty K."/>
            <person name="Dinkelacker I."/>
            <person name="Fulton L."/>
            <person name="Fulton R."/>
            <person name="Godfrey J."/>
            <person name="Minx P."/>
            <person name="Mitreva M."/>
            <person name="Roeseler W."/>
            <person name="Tian H."/>
            <person name="Witte H."/>
            <person name="Yang S.P."/>
            <person name="Wilson R.K."/>
            <person name="Sommer R.J."/>
        </authorList>
    </citation>
    <scope>NUCLEOTIDE SEQUENCE [LARGE SCALE GENOMIC DNA]</scope>
    <source>
        <strain evidence="2">PS312</strain>
    </source>
</reference>
<name>A0A2A6BLQ0_PRIPA</name>
<accession>A0A2A6BLQ0</accession>
<dbReference type="Proteomes" id="UP000005239">
    <property type="component" value="Unassembled WGS sequence"/>
</dbReference>
<evidence type="ECO:0000313" key="2">
    <source>
        <dbReference type="Proteomes" id="UP000005239"/>
    </source>
</evidence>
<dbReference type="EnsemblMetazoa" id="PPA35840.1">
    <property type="protein sequence ID" value="PPA35840.1"/>
    <property type="gene ID" value="WBGene00274209"/>
</dbReference>
<evidence type="ECO:0000313" key="1">
    <source>
        <dbReference type="EnsemblMetazoa" id="PPA35840.1"/>
    </source>
</evidence>
<gene>
    <name evidence="1" type="primary">WBGene00274209</name>
</gene>
<protein>
    <submittedName>
        <fullName evidence="1">Uncharacterized protein</fullName>
    </submittedName>
</protein>
<accession>A0A8R1YS54</accession>
<reference evidence="1" key="2">
    <citation type="submission" date="2022-06" db="UniProtKB">
        <authorList>
            <consortium name="EnsemblMetazoa"/>
        </authorList>
    </citation>
    <scope>IDENTIFICATION</scope>
    <source>
        <strain evidence="1">PS312</strain>
    </source>
</reference>
<proteinExistence type="predicted"/>
<organism evidence="1 2">
    <name type="scientific">Pristionchus pacificus</name>
    <name type="common">Parasitic nematode worm</name>
    <dbReference type="NCBI Taxonomy" id="54126"/>
    <lineage>
        <taxon>Eukaryota</taxon>
        <taxon>Metazoa</taxon>
        <taxon>Ecdysozoa</taxon>
        <taxon>Nematoda</taxon>
        <taxon>Chromadorea</taxon>
        <taxon>Rhabditida</taxon>
        <taxon>Rhabditina</taxon>
        <taxon>Diplogasteromorpha</taxon>
        <taxon>Diplogasteroidea</taxon>
        <taxon>Neodiplogasteridae</taxon>
        <taxon>Pristionchus</taxon>
    </lineage>
</organism>
<dbReference type="AlphaFoldDB" id="A0A2A6BLQ0"/>
<sequence length="184" mass="20649">SPHLILQLQRRSEATQQLEQQVVPVPRGNVHRRLAVLQRGRSLKRGGIKALFGKFFAQTHLVSRGQLCRRADQHLCAVQLSETCGHVQRSLTRLCLQTRTESTCPLTDFAHEEVRHGLRVARSRGPHQRRVPATVPSTDLCALRSDLTELAMVGWILARSNSLANPLTLPSSQAMSTDEQRRLL</sequence>
<keyword evidence="2" id="KW-1185">Reference proteome</keyword>